<comment type="caution">
    <text evidence="2">The sequence shown here is derived from an EMBL/GenBank/DDBJ whole genome shotgun (WGS) entry which is preliminary data.</text>
</comment>
<protein>
    <submittedName>
        <fullName evidence="2">Uncharacterized protein</fullName>
    </submittedName>
</protein>
<reference evidence="2" key="1">
    <citation type="journal article" date="2021" name="IMA Fungus">
        <title>Genomic characterization of three marine fungi, including Emericellopsis atlantica sp. nov. with signatures of a generalist lifestyle and marine biomass degradation.</title>
        <authorList>
            <person name="Hagestad O.C."/>
            <person name="Hou L."/>
            <person name="Andersen J.H."/>
            <person name="Hansen E.H."/>
            <person name="Altermark B."/>
            <person name="Li C."/>
            <person name="Kuhnert E."/>
            <person name="Cox R.J."/>
            <person name="Crous P.W."/>
            <person name="Spatafora J.W."/>
            <person name="Lail K."/>
            <person name="Amirebrahimi M."/>
            <person name="Lipzen A."/>
            <person name="Pangilinan J."/>
            <person name="Andreopoulos W."/>
            <person name="Hayes R.D."/>
            <person name="Ng V."/>
            <person name="Grigoriev I.V."/>
            <person name="Jackson S.A."/>
            <person name="Sutton T.D.S."/>
            <person name="Dobson A.D.W."/>
            <person name="Rama T."/>
        </authorList>
    </citation>
    <scope>NUCLEOTIDE SEQUENCE</scope>
    <source>
        <strain evidence="2">TS7</strain>
    </source>
</reference>
<dbReference type="RefSeq" id="XP_046119719.1">
    <property type="nucleotide sequence ID" value="XM_046266391.1"/>
</dbReference>
<gene>
    <name evidence="2" type="ORF">F5Z01DRAFT_699611</name>
</gene>
<evidence type="ECO:0000313" key="2">
    <source>
        <dbReference type="EMBL" id="KAG9255795.1"/>
    </source>
</evidence>
<feature type="region of interest" description="Disordered" evidence="1">
    <location>
        <begin position="371"/>
        <end position="393"/>
    </location>
</feature>
<proteinExistence type="predicted"/>
<dbReference type="Proteomes" id="UP000887229">
    <property type="component" value="Unassembled WGS sequence"/>
</dbReference>
<evidence type="ECO:0000256" key="1">
    <source>
        <dbReference type="SAM" id="MobiDB-lite"/>
    </source>
</evidence>
<name>A0A9P8CR44_9HYPO</name>
<dbReference type="GeneID" id="70297294"/>
<dbReference type="AlphaFoldDB" id="A0A9P8CR44"/>
<feature type="region of interest" description="Disordered" evidence="1">
    <location>
        <begin position="118"/>
        <end position="140"/>
    </location>
</feature>
<sequence length="548" mass="60465">MADLASNLSAAAAQMRYDLGRYRQEELPLDKSSRGGNNYSDLVHNRKPPKIAQGWGGMSSEALLTSAVANGFDQSQLMMPRRTKHVDLPMETLVGRTLQKLLRTTCSSSSFSTKYADTRSKIATSSPRPPVHTASVTPQQLNPNNPLRTIVYSGKCIISGSLQVRFEIAMEDEHDFMEYLCFWASATDMRRHAITDISTPTLEGGVCRFETLTHKKKYRIYLRNLEQTRGFQEALLEIKENMRDGAQPPLEVDAAQEVVQSRPVHDIQPLGSQLSAPEIETNNTLIDINTLNEENTAFGSLMETKIAALVSALREVVSLSNKHGGLSKHSALIANIAMRQFQDQDHNDWENPFQCKETVLGLIARMSSCSGDKNGGETAHQSRHGRPDSMRGFDSRVFSAKDMEERRQDARVPLHGMSQDPDVQKHVYRPGADLKISMSPSVPRKNIATSVPNVTRMTERLAAMTINPGLPDAKAARQPEIGEKLNGQSKGVTDSQSVTTVNETSPSKTCSQEAAGFLGSNSLLSDHIPMSPEMPQMNKVGKKLTDSM</sequence>
<organism evidence="2 3">
    <name type="scientific">Emericellopsis atlantica</name>
    <dbReference type="NCBI Taxonomy" id="2614577"/>
    <lineage>
        <taxon>Eukaryota</taxon>
        <taxon>Fungi</taxon>
        <taxon>Dikarya</taxon>
        <taxon>Ascomycota</taxon>
        <taxon>Pezizomycotina</taxon>
        <taxon>Sordariomycetes</taxon>
        <taxon>Hypocreomycetidae</taxon>
        <taxon>Hypocreales</taxon>
        <taxon>Bionectriaceae</taxon>
        <taxon>Emericellopsis</taxon>
    </lineage>
</organism>
<dbReference type="EMBL" id="MU251250">
    <property type="protein sequence ID" value="KAG9255795.1"/>
    <property type="molecule type" value="Genomic_DNA"/>
</dbReference>
<feature type="region of interest" description="Disordered" evidence="1">
    <location>
        <begin position="485"/>
        <end position="512"/>
    </location>
</feature>
<feature type="region of interest" description="Disordered" evidence="1">
    <location>
        <begin position="526"/>
        <end position="548"/>
    </location>
</feature>
<feature type="compositionally biased region" description="Polar residues" evidence="1">
    <location>
        <begin position="486"/>
        <end position="512"/>
    </location>
</feature>
<evidence type="ECO:0000313" key="3">
    <source>
        <dbReference type="Proteomes" id="UP000887229"/>
    </source>
</evidence>
<keyword evidence="3" id="KW-1185">Reference proteome</keyword>
<accession>A0A9P8CR44</accession>